<reference evidence="1 2" key="1">
    <citation type="submission" date="2024-09" db="EMBL/GenBank/DDBJ databases">
        <authorList>
            <person name="Sun Q."/>
            <person name="Mori K."/>
        </authorList>
    </citation>
    <scope>NUCLEOTIDE SEQUENCE [LARGE SCALE GENOMIC DNA]</scope>
    <source>
        <strain evidence="1 2">JCM 11411</strain>
    </source>
</reference>
<dbReference type="EMBL" id="JBHMAS010000097">
    <property type="protein sequence ID" value="MFB9784829.1"/>
    <property type="molecule type" value="Genomic_DNA"/>
</dbReference>
<dbReference type="Pfam" id="PF04199">
    <property type="entry name" value="Cyclase"/>
    <property type="match status" value="1"/>
</dbReference>
<dbReference type="EC" id="3.5.-.-" evidence="1"/>
<protein>
    <submittedName>
        <fullName evidence="1">Cyclase family protein</fullName>
        <ecNumber evidence="1">3.5.-.-</ecNumber>
    </submittedName>
</protein>
<sequence>MTATPEINTDRAAQLVDLITSATIVDLSVTTGERWPCHPYEGQKFGQFQMNWFTWPRGAFVEYVQVHDDHTGTHFDAPCHQIPPADSGLPAANEFGSITVEQVPLGQMIGPAAVIDVTALVENAPKGEETRLKESPEILPEHILAWEEQHGALTGEEIVLFRSDWSDRYYVPLPEGWGYDRSHPAPRAETIELLHERGIRAIGTDGRGIGLMQDDYSPHWACLGRNIVCIENLTNLGSLPPRGALFVFASHKFEGASGGMGRAFGFLTT</sequence>
<accession>A0ABV5XQS5</accession>
<keyword evidence="2" id="KW-1185">Reference proteome</keyword>
<dbReference type="RefSeq" id="WP_366238534.1">
    <property type="nucleotide sequence ID" value="NZ_JBHMAS010000097.1"/>
</dbReference>
<dbReference type="Gene3D" id="3.50.30.50">
    <property type="entry name" value="Putative cyclase"/>
    <property type="match status" value="1"/>
</dbReference>
<dbReference type="InterPro" id="IPR037175">
    <property type="entry name" value="KFase_sf"/>
</dbReference>
<organism evidence="1 2">
    <name type="scientific">Rhodococcus baikonurensis</name>
    <dbReference type="NCBI Taxonomy" id="172041"/>
    <lineage>
        <taxon>Bacteria</taxon>
        <taxon>Bacillati</taxon>
        <taxon>Actinomycetota</taxon>
        <taxon>Actinomycetes</taxon>
        <taxon>Mycobacteriales</taxon>
        <taxon>Nocardiaceae</taxon>
        <taxon>Rhodococcus</taxon>
        <taxon>Rhodococcus erythropolis group</taxon>
    </lineage>
</organism>
<evidence type="ECO:0000313" key="1">
    <source>
        <dbReference type="EMBL" id="MFB9784829.1"/>
    </source>
</evidence>
<dbReference type="SUPFAM" id="SSF102198">
    <property type="entry name" value="Putative cyclase"/>
    <property type="match status" value="1"/>
</dbReference>
<dbReference type="GO" id="GO:0016787">
    <property type="term" value="F:hydrolase activity"/>
    <property type="evidence" value="ECO:0007669"/>
    <property type="project" value="UniProtKB-KW"/>
</dbReference>
<dbReference type="PANTHER" id="PTHR31118">
    <property type="entry name" value="CYCLASE-LIKE PROTEIN 2"/>
    <property type="match status" value="1"/>
</dbReference>
<comment type="caution">
    <text evidence="1">The sequence shown here is derived from an EMBL/GenBank/DDBJ whole genome shotgun (WGS) entry which is preliminary data.</text>
</comment>
<name>A0ABV5XQS5_9NOCA</name>
<evidence type="ECO:0000313" key="2">
    <source>
        <dbReference type="Proteomes" id="UP001589587"/>
    </source>
</evidence>
<gene>
    <name evidence="1" type="ORF">ACFFQ6_34570</name>
</gene>
<dbReference type="Proteomes" id="UP001589587">
    <property type="component" value="Unassembled WGS sequence"/>
</dbReference>
<keyword evidence="1" id="KW-0378">Hydrolase</keyword>
<proteinExistence type="predicted"/>
<dbReference type="InterPro" id="IPR007325">
    <property type="entry name" value="KFase/CYL"/>
</dbReference>
<dbReference type="PANTHER" id="PTHR31118:SF12">
    <property type="entry name" value="CYCLASE-LIKE PROTEIN 2"/>
    <property type="match status" value="1"/>
</dbReference>